<dbReference type="Gene3D" id="3.20.20.120">
    <property type="entry name" value="Enolase-like C-terminal domain"/>
    <property type="match status" value="1"/>
</dbReference>
<dbReference type="PANTHER" id="PTHR11902">
    <property type="entry name" value="ENOLASE"/>
    <property type="match status" value="1"/>
</dbReference>
<evidence type="ECO:0000256" key="7">
    <source>
        <dbReference type="ARBA" id="ARBA00023152"/>
    </source>
</evidence>
<evidence type="ECO:0000259" key="12">
    <source>
        <dbReference type="SMART" id="SM01193"/>
    </source>
</evidence>
<evidence type="ECO:0000256" key="9">
    <source>
        <dbReference type="ARBA" id="ARBA00045763"/>
    </source>
</evidence>
<dbReference type="InterPro" id="IPR020810">
    <property type="entry name" value="Enolase_C"/>
</dbReference>
<dbReference type="SUPFAM" id="SSF54826">
    <property type="entry name" value="Enolase N-terminal domain-like"/>
    <property type="match status" value="1"/>
</dbReference>
<dbReference type="HOGENOM" id="CLU_031223_2_1_6"/>
<evidence type="ECO:0000256" key="5">
    <source>
        <dbReference type="ARBA" id="ARBA00022525"/>
    </source>
</evidence>
<dbReference type="OrthoDB" id="9804716at2"/>
<comment type="cofactor">
    <cofactor evidence="10">
        <name>Mg(2+)</name>
        <dbReference type="ChEBI" id="CHEBI:18420"/>
    </cofactor>
    <text evidence="10">Mg(2+) is required for catalysis and for stabilizing the dimer.</text>
</comment>
<dbReference type="KEGG" id="eme:CEM_212"/>
<comment type="function">
    <text evidence="9">Catalyzes the reversible conversion of 2-phosphoglycerate (2-PG) into phosphoenolpyruvate (PEP). It is essential for the degradation of carbohydrates via glycolysis.</text>
</comment>
<dbReference type="GO" id="GO:0000287">
    <property type="term" value="F:magnesium ion binding"/>
    <property type="evidence" value="ECO:0007669"/>
    <property type="project" value="InterPro"/>
</dbReference>
<dbReference type="SMART" id="SM01192">
    <property type="entry name" value="Enolase_C"/>
    <property type="match status" value="1"/>
</dbReference>
<keyword evidence="6 10" id="KW-0460">Magnesium</keyword>
<dbReference type="Pfam" id="PF00113">
    <property type="entry name" value="Enolase_C"/>
    <property type="match status" value="1"/>
</dbReference>
<evidence type="ECO:0000256" key="8">
    <source>
        <dbReference type="ARBA" id="ARBA00023239"/>
    </source>
</evidence>
<evidence type="ECO:0000313" key="14">
    <source>
        <dbReference type="Proteomes" id="UP000032420"/>
    </source>
</evidence>
<dbReference type="STRING" id="1495769.CEM_212"/>
<keyword evidence="10" id="KW-0479">Metal-binding</keyword>
<comment type="pathway">
    <text evidence="1">Carbohydrate degradation; glycolysis; pyruvate from D-glyceraldehyde 3-phosphate: step 4/5.</text>
</comment>
<proteinExistence type="inferred from homology"/>
<feature type="binding site" evidence="10">
    <location>
        <position position="288"/>
    </location>
    <ligand>
        <name>Mg(2+)</name>
        <dbReference type="ChEBI" id="CHEBI:18420"/>
    </ligand>
</feature>
<dbReference type="InterPro" id="IPR029017">
    <property type="entry name" value="Enolase-like_N"/>
</dbReference>
<keyword evidence="5" id="KW-0964">Secreted</keyword>
<dbReference type="EMBL" id="LM655252">
    <property type="protein sequence ID" value="CDZ16473.1"/>
    <property type="molecule type" value="Genomic_DNA"/>
</dbReference>
<evidence type="ECO:0000256" key="2">
    <source>
        <dbReference type="ARBA" id="ARBA00009604"/>
    </source>
</evidence>
<keyword evidence="7" id="KW-0324">Glycolysis</keyword>
<dbReference type="Proteomes" id="UP000032420">
    <property type="component" value="Chromosome I"/>
</dbReference>
<keyword evidence="8 13" id="KW-0456">Lyase</keyword>
<name>A0A078KE90_9GAMM</name>
<protein>
    <recommendedName>
        <fullName evidence="4">Enolase</fullName>
        <ecNumber evidence="3">4.2.1.11</ecNumber>
    </recommendedName>
</protein>
<dbReference type="UniPathway" id="UPA00109">
    <property type="reaction ID" value="UER00187"/>
</dbReference>
<dbReference type="AlphaFoldDB" id="A0A078KE90"/>
<feature type="domain" description="Enolase C-terminal TIM barrel" evidence="11">
    <location>
        <begin position="124"/>
        <end position="384"/>
    </location>
</feature>
<keyword evidence="14" id="KW-1185">Reference proteome</keyword>
<dbReference type="PRINTS" id="PR00148">
    <property type="entry name" value="ENOLASE"/>
</dbReference>
<dbReference type="GO" id="GO:0004634">
    <property type="term" value="F:phosphopyruvate hydratase activity"/>
    <property type="evidence" value="ECO:0007669"/>
    <property type="project" value="UniProtKB-EC"/>
</dbReference>
<evidence type="ECO:0000256" key="6">
    <source>
        <dbReference type="ARBA" id="ARBA00022842"/>
    </source>
</evidence>
<dbReference type="GO" id="GO:0006096">
    <property type="term" value="P:glycolytic process"/>
    <property type="evidence" value="ECO:0007669"/>
    <property type="project" value="UniProtKB-UniPathway"/>
</dbReference>
<dbReference type="InterPro" id="IPR036849">
    <property type="entry name" value="Enolase-like_C_sf"/>
</dbReference>
<feature type="binding site" evidence="10">
    <location>
        <position position="261"/>
    </location>
    <ligand>
        <name>Mg(2+)</name>
        <dbReference type="ChEBI" id="CHEBI:18420"/>
    </ligand>
</feature>
<gene>
    <name evidence="13" type="primary">eno</name>
    <name evidence="13" type="ORF">CEM_212</name>
</gene>
<evidence type="ECO:0000256" key="3">
    <source>
        <dbReference type="ARBA" id="ARBA00012058"/>
    </source>
</evidence>
<organism evidence="13 14">
    <name type="scientific">Candidatus Johnevansia muelleri</name>
    <dbReference type="NCBI Taxonomy" id="1495769"/>
    <lineage>
        <taxon>Bacteria</taxon>
        <taxon>Pseudomonadati</taxon>
        <taxon>Pseudomonadota</taxon>
        <taxon>Gammaproteobacteria</taxon>
        <taxon>Candidatus Johnevansiales</taxon>
        <taxon>Candidatus Johnevansiaceae</taxon>
        <taxon>Candidatus Johnevansia</taxon>
    </lineage>
</organism>
<dbReference type="Gene3D" id="3.30.390.10">
    <property type="entry name" value="Enolase-like, N-terminal domain"/>
    <property type="match status" value="1"/>
</dbReference>
<comment type="similarity">
    <text evidence="2">Belongs to the enolase family.</text>
</comment>
<dbReference type="SUPFAM" id="SSF51604">
    <property type="entry name" value="Enolase C-terminal domain-like"/>
    <property type="match status" value="1"/>
</dbReference>
<reference evidence="14" key="1">
    <citation type="submission" date="2014-07" db="EMBL/GenBank/DDBJ databases">
        <authorList>
            <person name="Santos-Garcia D."/>
        </authorList>
    </citation>
    <scope>NUCLEOTIDE SEQUENCE [LARGE SCALE GENOMIC DNA]</scope>
</reference>
<evidence type="ECO:0000313" key="13">
    <source>
        <dbReference type="EMBL" id="CDZ16473.1"/>
    </source>
</evidence>
<dbReference type="PANTHER" id="PTHR11902:SF1">
    <property type="entry name" value="ENOLASE"/>
    <property type="match status" value="1"/>
</dbReference>
<evidence type="ECO:0000256" key="10">
    <source>
        <dbReference type="PIRSR" id="PIRSR001400-3"/>
    </source>
</evidence>
<dbReference type="Pfam" id="PF03952">
    <property type="entry name" value="Enolase_N"/>
    <property type="match status" value="1"/>
</dbReference>
<dbReference type="GO" id="GO:0000015">
    <property type="term" value="C:phosphopyruvate hydratase complex"/>
    <property type="evidence" value="ECO:0007669"/>
    <property type="project" value="InterPro"/>
</dbReference>
<dbReference type="InterPro" id="IPR000941">
    <property type="entry name" value="Enolase"/>
</dbReference>
<sequence length="391" mass="45316">MSKIIDIHARELIDYRGNTNIYLEILLQNGVRSFSYVPINEKYDKYFVKKLIKLINTKICKYLLGLDSNYQYKIDKLMIEIDGNNKYNLEAILAVSIAVTKVSAKNNGLEIYEYISELYGKPGKYCMPVPIMNIINFDIHANNIDIIELMIQPIKAKNFSEALRIVAYIIYNLKNILYTKGLYKFCINNILYNTDILEIIHNFVNKSGYNLEKEIVIAINCASSKFYKNGKYIFDGKIFNTISFINYLLELIKKYNIFYIEDAINELDCTGLKLLNDKINKKIQIVNDNLFIKKELEKGKDNYNSILIKLNKIGTITETINVIKIAKKLNYTVIISNKGEPDDTIIYDLSVGTCTGQIKFFFNSAYKYNRLLLIENQLKINHIPYGWGLIN</sequence>
<feature type="domain" description="Enolase N-terminal" evidence="12">
    <location>
        <begin position="4"/>
        <end position="115"/>
    </location>
</feature>
<evidence type="ECO:0000256" key="1">
    <source>
        <dbReference type="ARBA" id="ARBA00005031"/>
    </source>
</evidence>
<dbReference type="PIRSF" id="PIRSF001400">
    <property type="entry name" value="Enolase"/>
    <property type="match status" value="1"/>
</dbReference>
<dbReference type="InterPro" id="IPR020811">
    <property type="entry name" value="Enolase_N"/>
</dbReference>
<evidence type="ECO:0000256" key="4">
    <source>
        <dbReference type="ARBA" id="ARBA00017068"/>
    </source>
</evidence>
<dbReference type="EC" id="4.2.1.11" evidence="3"/>
<accession>A0A078KE90</accession>
<dbReference type="SMART" id="SM01193">
    <property type="entry name" value="Enolase_N"/>
    <property type="match status" value="1"/>
</dbReference>
<evidence type="ECO:0000259" key="11">
    <source>
        <dbReference type="SMART" id="SM01192"/>
    </source>
</evidence>